<dbReference type="PROSITE" id="PS50883">
    <property type="entry name" value="EAL"/>
    <property type="match status" value="1"/>
</dbReference>
<keyword evidence="1" id="KW-0472">Membrane</keyword>
<dbReference type="InterPro" id="IPR000160">
    <property type="entry name" value="GGDEF_dom"/>
</dbReference>
<dbReference type="InterPro" id="IPR013767">
    <property type="entry name" value="PAS_fold"/>
</dbReference>
<dbReference type="PROSITE" id="PS50887">
    <property type="entry name" value="GGDEF"/>
    <property type="match status" value="1"/>
</dbReference>
<dbReference type="PROSITE" id="PS50112">
    <property type="entry name" value="PAS"/>
    <property type="match status" value="2"/>
</dbReference>
<keyword evidence="1" id="KW-1133">Transmembrane helix</keyword>
<feature type="transmembrane region" description="Helical" evidence="1">
    <location>
        <begin position="120"/>
        <end position="142"/>
    </location>
</feature>
<accession>A0A6J6UE39</accession>
<evidence type="ECO:0000259" key="5">
    <source>
        <dbReference type="PROSITE" id="PS50887"/>
    </source>
</evidence>
<dbReference type="SUPFAM" id="SSF55785">
    <property type="entry name" value="PYP-like sensor domain (PAS domain)"/>
    <property type="match status" value="2"/>
</dbReference>
<dbReference type="InterPro" id="IPR052155">
    <property type="entry name" value="Biofilm_reg_signaling"/>
</dbReference>
<dbReference type="InterPro" id="IPR035919">
    <property type="entry name" value="EAL_sf"/>
</dbReference>
<evidence type="ECO:0000256" key="1">
    <source>
        <dbReference type="SAM" id="Phobius"/>
    </source>
</evidence>
<keyword evidence="1" id="KW-0812">Transmembrane</keyword>
<dbReference type="Gene3D" id="3.30.450.20">
    <property type="entry name" value="PAS domain"/>
    <property type="match status" value="2"/>
</dbReference>
<dbReference type="CDD" id="cd01948">
    <property type="entry name" value="EAL"/>
    <property type="match status" value="1"/>
</dbReference>
<evidence type="ECO:0000259" key="2">
    <source>
        <dbReference type="PROSITE" id="PS50112"/>
    </source>
</evidence>
<evidence type="ECO:0000259" key="3">
    <source>
        <dbReference type="PROSITE" id="PS50113"/>
    </source>
</evidence>
<dbReference type="Pfam" id="PF00990">
    <property type="entry name" value="GGDEF"/>
    <property type="match status" value="1"/>
</dbReference>
<feature type="domain" description="PAC" evidence="3">
    <location>
        <begin position="538"/>
        <end position="589"/>
    </location>
</feature>
<dbReference type="SUPFAM" id="SSF141868">
    <property type="entry name" value="EAL domain-like"/>
    <property type="match status" value="1"/>
</dbReference>
<dbReference type="EMBL" id="CAEZYR010000088">
    <property type="protein sequence ID" value="CAB4756787.1"/>
    <property type="molecule type" value="Genomic_DNA"/>
</dbReference>
<dbReference type="InterPro" id="IPR043128">
    <property type="entry name" value="Rev_trsase/Diguanyl_cyclase"/>
</dbReference>
<dbReference type="CDD" id="cd00130">
    <property type="entry name" value="PAS"/>
    <property type="match status" value="2"/>
</dbReference>
<dbReference type="SUPFAM" id="SSF55073">
    <property type="entry name" value="Nucleotide cyclase"/>
    <property type="match status" value="1"/>
</dbReference>
<feature type="transmembrane region" description="Helical" evidence="1">
    <location>
        <begin position="216"/>
        <end position="236"/>
    </location>
</feature>
<dbReference type="SMART" id="SM00052">
    <property type="entry name" value="EAL"/>
    <property type="match status" value="1"/>
</dbReference>
<feature type="domain" description="GGDEF" evidence="5">
    <location>
        <begin position="745"/>
        <end position="879"/>
    </location>
</feature>
<dbReference type="InterPro" id="IPR000700">
    <property type="entry name" value="PAS-assoc_C"/>
</dbReference>
<feature type="transmembrane region" description="Helical" evidence="1">
    <location>
        <begin position="281"/>
        <end position="299"/>
    </location>
</feature>
<feature type="transmembrane region" description="Helical" evidence="1">
    <location>
        <begin position="7"/>
        <end position="24"/>
    </location>
</feature>
<dbReference type="NCBIfam" id="TIGR00254">
    <property type="entry name" value="GGDEF"/>
    <property type="match status" value="1"/>
</dbReference>
<dbReference type="PANTHER" id="PTHR44757">
    <property type="entry name" value="DIGUANYLATE CYCLASE DGCP"/>
    <property type="match status" value="1"/>
</dbReference>
<dbReference type="GO" id="GO:0006355">
    <property type="term" value="P:regulation of DNA-templated transcription"/>
    <property type="evidence" value="ECO:0007669"/>
    <property type="project" value="InterPro"/>
</dbReference>
<gene>
    <name evidence="6" type="ORF">UFOPK2754_02154</name>
</gene>
<dbReference type="InterPro" id="IPR035965">
    <property type="entry name" value="PAS-like_dom_sf"/>
</dbReference>
<dbReference type="SMART" id="SM00091">
    <property type="entry name" value="PAS"/>
    <property type="match status" value="2"/>
</dbReference>
<dbReference type="PANTHER" id="PTHR44757:SF2">
    <property type="entry name" value="BIOFILM ARCHITECTURE MAINTENANCE PROTEIN MBAA"/>
    <property type="match status" value="1"/>
</dbReference>
<name>A0A6J6UE39_9ZZZZ</name>
<feature type="domain" description="PAC" evidence="3">
    <location>
        <begin position="664"/>
        <end position="715"/>
    </location>
</feature>
<proteinExistence type="predicted"/>
<evidence type="ECO:0000313" key="6">
    <source>
        <dbReference type="EMBL" id="CAB4756787.1"/>
    </source>
</evidence>
<dbReference type="CDD" id="cd01949">
    <property type="entry name" value="GGDEF"/>
    <property type="match status" value="1"/>
</dbReference>
<dbReference type="InterPro" id="IPR001633">
    <property type="entry name" value="EAL_dom"/>
</dbReference>
<feature type="domain" description="EAL" evidence="4">
    <location>
        <begin position="888"/>
        <end position="1146"/>
    </location>
</feature>
<feature type="domain" description="PAS" evidence="2">
    <location>
        <begin position="590"/>
        <end position="660"/>
    </location>
</feature>
<dbReference type="AlphaFoldDB" id="A0A6J6UE39"/>
<dbReference type="InterPro" id="IPR000014">
    <property type="entry name" value="PAS"/>
</dbReference>
<dbReference type="Gene3D" id="3.30.70.270">
    <property type="match status" value="1"/>
</dbReference>
<feature type="transmembrane region" description="Helical" evidence="1">
    <location>
        <begin position="154"/>
        <end position="175"/>
    </location>
</feature>
<feature type="domain" description="PAS" evidence="2">
    <location>
        <begin position="469"/>
        <end position="539"/>
    </location>
</feature>
<dbReference type="InterPro" id="IPR029787">
    <property type="entry name" value="Nucleotide_cyclase"/>
</dbReference>
<dbReference type="Gene3D" id="3.20.20.450">
    <property type="entry name" value="EAL domain"/>
    <property type="match status" value="1"/>
</dbReference>
<dbReference type="SMART" id="SM00267">
    <property type="entry name" value="GGDEF"/>
    <property type="match status" value="1"/>
</dbReference>
<feature type="transmembrane region" description="Helical" evidence="1">
    <location>
        <begin position="84"/>
        <end position="108"/>
    </location>
</feature>
<feature type="transmembrane region" description="Helical" evidence="1">
    <location>
        <begin position="184"/>
        <end position="204"/>
    </location>
</feature>
<protein>
    <submittedName>
        <fullName evidence="6">Unannotated protein</fullName>
    </submittedName>
</protein>
<organism evidence="6">
    <name type="scientific">freshwater metagenome</name>
    <dbReference type="NCBI Taxonomy" id="449393"/>
    <lineage>
        <taxon>unclassified sequences</taxon>
        <taxon>metagenomes</taxon>
        <taxon>ecological metagenomes</taxon>
    </lineage>
</organism>
<dbReference type="PROSITE" id="PS50113">
    <property type="entry name" value="PAC"/>
    <property type="match status" value="2"/>
</dbReference>
<evidence type="ECO:0000259" key="4">
    <source>
        <dbReference type="PROSITE" id="PS50883"/>
    </source>
</evidence>
<sequence>MHRNSWRRYIVVLTGVSAVCAAFGEVGSGVGSLIASVAGVVVIRRSIRRWQPEDRIPWTAASIGTGLFGCGVALRGIGGDTTGIITTLADATEISAYLAIVVMVARLIRTRSHDRDPTNLLDAAIGVTGFCALAWAIIVVPYLTDPRVTSRERIIESVFLVTALILATTIARLAIGPGAKTPSYYLLATGAAGAVLLEIVISLQLGHAGAAASTNVVAVIFGGLSLICLAAGAMHPSMIELTKLADEPIAIMNPSRLALLLGALTAPGAILITHGRDADRLFTIPILGAWMAIGVMVVWRMSGLVRARERAGSIEFIISRTAAGLVAATERSDLEATAAGGVLQILEANKGNSVTVLDGLSLRRFDLQGGMSALVSTRTETIDLELAAAISGREPVHFFNMKLPDGSTAHSVLVVPLVSRDHRHGTLIVAEVSRLIPHQQRDAIINITADLALALETATIEEAMHRARSERRFRSLVENAAEVIMVVDDAQHITFVSPAVTSVLGYTEQDLLGTDFSDLVCSPYRAIVSDAMQPASRGTSEVELTHADGTTRWFDLIVGDLRSEPEIRGFVVTAREITERKVAALVLEGREARFRALVQNSADGIALVGENGIISWVTPTLVRMLGLSIGELEHRRVEDILVEDDREPYGDLERRARNSSGAPVTAEMRFLTSGGAPSIIELTLTDQRREPAVGAFVANFHDVTARKQLEEDLRHQALHDALTGLPNRTLFHDRVAQALRKRSEGDVALLLIDLDDFQTINDAVGHSVGDDILKVVARRVEQFLRDGDTVARLGGDEFVIVLEGSTDRDAAYTVGNRILEELAAAGSWTGIDINLGASVGIVFASDCDDATPEIMLRNADMALYAAKRNGKGCIATFTGDMHAHVAERLSLKADLEHAVALGQLELHYQPIVDLRDRSIRGFEALMRWNHPSRGMISPALFIPIAEETGAIVGMGRWLMDTAFAELKRWNAVRPGLRPLRMSVNLSPRQLEDPTVAADVLAAIERYGLEPKLVTIEITESSAIEKDTVRHDRINEIAALGVGIAADDFGSGYASYAALSHLPFTGVKIDRSLVNGLTGNSDNRTAAQVQAILSMAELTGLSVVAEGIETEEQFEKLRELGCLLGQGFLMYRPVPVAAATDLVTPPTVVSA</sequence>
<dbReference type="Pfam" id="PF00989">
    <property type="entry name" value="PAS"/>
    <property type="match status" value="2"/>
</dbReference>
<reference evidence="6" key="1">
    <citation type="submission" date="2020-05" db="EMBL/GenBank/DDBJ databases">
        <authorList>
            <person name="Chiriac C."/>
            <person name="Salcher M."/>
            <person name="Ghai R."/>
            <person name="Kavagutti S V."/>
        </authorList>
    </citation>
    <scope>NUCLEOTIDE SEQUENCE</scope>
</reference>
<dbReference type="NCBIfam" id="TIGR00229">
    <property type="entry name" value="sensory_box"/>
    <property type="match status" value="2"/>
</dbReference>
<feature type="transmembrane region" description="Helical" evidence="1">
    <location>
        <begin position="59"/>
        <end position="78"/>
    </location>
</feature>
<dbReference type="Pfam" id="PF00563">
    <property type="entry name" value="EAL"/>
    <property type="match status" value="1"/>
</dbReference>